<keyword evidence="16" id="KW-1185">Reference proteome</keyword>
<dbReference type="PANTHER" id="PTHR46018:SF2">
    <property type="entry name" value="ZINC PHOSPHODIESTERASE ELAC PROTEIN 1"/>
    <property type="match status" value="1"/>
</dbReference>
<protein>
    <submittedName>
        <fullName evidence="15">Related to Ribonuclease Z / related to thiamin pyrophosphokinase 1</fullName>
    </submittedName>
</protein>
<reference evidence="15 16" key="1">
    <citation type="journal article" date="2010" name="Science">
        <title>Pathogenicity determinants in smut fungi revealed by genome comparison.</title>
        <authorList>
            <person name="Schirawski J."/>
            <person name="Mannhaupt G."/>
            <person name="Muench K."/>
            <person name="Brefort T."/>
            <person name="Schipper K."/>
            <person name="Doehlemann G."/>
            <person name="Di Stasio M."/>
            <person name="Roessel N."/>
            <person name="Mendoza-Mendoza A."/>
            <person name="Pester D."/>
            <person name="Mueller O."/>
            <person name="Winterberg B."/>
            <person name="Meyer E."/>
            <person name="Ghareeb H."/>
            <person name="Wollenberg T."/>
            <person name="Muensterkoetter M."/>
            <person name="Wong P."/>
            <person name="Walter M."/>
            <person name="Stukenbrock E."/>
            <person name="Gueldener U."/>
            <person name="Kahmann R."/>
        </authorList>
    </citation>
    <scope>NUCLEOTIDE SEQUENCE [LARGE SCALE GENOMIC DNA]</scope>
    <source>
        <strain evidence="16">SRZ2</strain>
    </source>
</reference>
<dbReference type="InterPro" id="IPR007373">
    <property type="entry name" value="Thiamin_PyroPKinase_B1-bd"/>
</dbReference>
<organism evidence="15 16">
    <name type="scientific">Sporisorium reilianum (strain SRZ2)</name>
    <name type="common">Maize head smut fungus</name>
    <dbReference type="NCBI Taxonomy" id="999809"/>
    <lineage>
        <taxon>Eukaryota</taxon>
        <taxon>Fungi</taxon>
        <taxon>Dikarya</taxon>
        <taxon>Basidiomycota</taxon>
        <taxon>Ustilaginomycotina</taxon>
        <taxon>Ustilaginomycetes</taxon>
        <taxon>Ustilaginales</taxon>
        <taxon>Ustilaginaceae</taxon>
        <taxon>Sporisorium</taxon>
    </lineage>
</organism>
<keyword evidence="12" id="KW-0067">ATP-binding</keyword>
<dbReference type="SUPFAM" id="SSF63999">
    <property type="entry name" value="Thiamin pyrophosphokinase, catalytic domain"/>
    <property type="match status" value="1"/>
</dbReference>
<evidence type="ECO:0000256" key="5">
    <source>
        <dbReference type="ARBA" id="ARBA00022722"/>
    </source>
</evidence>
<gene>
    <name evidence="15" type="ORF">sr14439</name>
</gene>
<comment type="subunit">
    <text evidence="2">Homodimer.</text>
</comment>
<dbReference type="Pfam" id="PF04265">
    <property type="entry name" value="TPK_B1_binding"/>
    <property type="match status" value="1"/>
</dbReference>
<dbReference type="Pfam" id="PF04263">
    <property type="entry name" value="TPK_catalytic"/>
    <property type="match status" value="1"/>
</dbReference>
<evidence type="ECO:0000256" key="3">
    <source>
        <dbReference type="ARBA" id="ARBA00022679"/>
    </source>
</evidence>
<dbReference type="Gene3D" id="3.60.15.10">
    <property type="entry name" value="Ribonuclease Z/Hydroxyacylglutathione hydrolase-like"/>
    <property type="match status" value="1"/>
</dbReference>
<evidence type="ECO:0000256" key="13">
    <source>
        <dbReference type="SAM" id="MobiDB-lite"/>
    </source>
</evidence>
<dbReference type="InterPro" id="IPR036759">
    <property type="entry name" value="TPK_catalytic_sf"/>
</dbReference>
<evidence type="ECO:0000256" key="12">
    <source>
        <dbReference type="ARBA" id="ARBA00022840"/>
    </source>
</evidence>
<dbReference type="GO" id="GO:0005524">
    <property type="term" value="F:ATP binding"/>
    <property type="evidence" value="ECO:0007669"/>
    <property type="project" value="UniProtKB-KW"/>
</dbReference>
<keyword evidence="5" id="KW-0540">Nuclease</keyword>
<dbReference type="InterPro" id="IPR036866">
    <property type="entry name" value="RibonucZ/Hydroxyglut_hydro"/>
</dbReference>
<accession>E7A3G9</accession>
<evidence type="ECO:0000256" key="10">
    <source>
        <dbReference type="ARBA" id="ARBA00022801"/>
    </source>
</evidence>
<keyword evidence="6" id="KW-0479">Metal-binding</keyword>
<dbReference type="VEuPathDB" id="FungiDB:sr14439"/>
<dbReference type="CDD" id="cd07995">
    <property type="entry name" value="TPK"/>
    <property type="match status" value="1"/>
</dbReference>
<dbReference type="InterPro" id="IPR007371">
    <property type="entry name" value="TPK_catalytic"/>
</dbReference>
<keyword evidence="7" id="KW-0547">Nucleotide-binding</keyword>
<dbReference type="GO" id="GO:0004788">
    <property type="term" value="F:thiamine diphosphokinase activity"/>
    <property type="evidence" value="ECO:0007669"/>
    <property type="project" value="InterPro"/>
</dbReference>
<keyword evidence="4" id="KW-0819">tRNA processing</keyword>
<dbReference type="GO" id="GO:0009229">
    <property type="term" value="P:thiamine diphosphate biosynthetic process"/>
    <property type="evidence" value="ECO:0007669"/>
    <property type="project" value="InterPro"/>
</dbReference>
<dbReference type="Proteomes" id="UP000008867">
    <property type="component" value="Chromosome 9"/>
</dbReference>
<dbReference type="HOGENOM" id="CLU_330127_0_0_1"/>
<keyword evidence="3" id="KW-0808">Transferase</keyword>
<dbReference type="eggNOG" id="KOG2121">
    <property type="taxonomic scope" value="Eukaryota"/>
</dbReference>
<feature type="compositionally biased region" description="Low complexity" evidence="13">
    <location>
        <begin position="396"/>
        <end position="408"/>
    </location>
</feature>
<feature type="domain" description="Thiamin pyrophosphokinase thiamin-binding" evidence="14">
    <location>
        <begin position="708"/>
        <end position="778"/>
    </location>
</feature>
<proteinExistence type="inferred from homology"/>
<keyword evidence="11" id="KW-0862">Zinc</keyword>
<name>E7A3G9_SPORE</name>
<evidence type="ECO:0000256" key="11">
    <source>
        <dbReference type="ARBA" id="ARBA00022833"/>
    </source>
</evidence>
<dbReference type="GO" id="GO:0046872">
    <property type="term" value="F:metal ion binding"/>
    <property type="evidence" value="ECO:0007669"/>
    <property type="project" value="UniProtKB-KW"/>
</dbReference>
<evidence type="ECO:0000256" key="8">
    <source>
        <dbReference type="ARBA" id="ARBA00022759"/>
    </source>
</evidence>
<dbReference type="FunFam" id="2.60.120.320:FF:000001">
    <property type="entry name" value="Thiamine pyrophosphokinase"/>
    <property type="match status" value="1"/>
</dbReference>
<evidence type="ECO:0000259" key="14">
    <source>
        <dbReference type="SMART" id="SM00983"/>
    </source>
</evidence>
<dbReference type="HAMAP" id="MF_01818">
    <property type="entry name" value="RNase_Z_BN"/>
    <property type="match status" value="1"/>
</dbReference>
<dbReference type="InterPro" id="IPR036371">
    <property type="entry name" value="TPK_B1-bd_sf"/>
</dbReference>
<sequence length="792" mass="86450">MVAPRMSIKFLGTSYMPNSTRNYSSLLFKLDNHTVMVDCGEGTQRQLRSRYVGVDERLSNLKTILVTHLHADHVLGLVPLLMSMMGPSGVSPATEAASPRVEIYGPPGLRALIRTTLSLCYSQLSGKYVVHEFVWPRHDQLPDGSPHALTDQPERTIPDLPLHQGESSTGRNLDMDPRSFSWPNFLSLKTSSQAPGVRISAAPISHRCPTLAYVFEEEARAPPLDPSIAEALKRNGPALLEQRGIRHPLSLLSTLTAQRRSLHLPDGTVLDPPPLSLPGRKVTVMGDTSDGTGGFSEMQLRAGYGLPALAYGSDVLVHESTNIALPSHLNKNGKPDSFEDVAAKAKSRGHSVPQGAGRFAALVNAKRLILNHFSTKYPSPPHYLLDSAGTNAESTQLQSQNQQAAQDRQPGDPERKALIMKEFEVQAYRAWQQQNTTTQDAQLETYSAFDGFHFEVPARPEQDAAAPQSEADVFAKPWEQSTAAENGNGLKRKLDEQGAKAVGDEKVWDPSPLLVPSSQNQVARYAMVLLNSPIDARQIGHFRRLWDSASLRLCADGAANRLLDTFGAAAFEVQNGQSAVPLPNAIVGDLDSIRPDTQRFFESKGVAVHARPSQYATDLQKSIQEIEDQEAASGEGEEHTLVIYGGLAGRLDQSVHTLHVLWQLAPGTPDLGSVMHPEGKNERGNRLRKRQRTFAIGDGSVAWLLPQGKHVLHMSRQVMGKTCGILPLGVGSSGAKVSTKGLEWNLNGDSTTLGGFLSTSNHLYDEKGVVRVENDEPVYWTVELRPDDECSL</sequence>
<evidence type="ECO:0000256" key="9">
    <source>
        <dbReference type="ARBA" id="ARBA00022777"/>
    </source>
</evidence>
<keyword evidence="8" id="KW-0255">Endonuclease</keyword>
<evidence type="ECO:0000256" key="2">
    <source>
        <dbReference type="ARBA" id="ARBA00011738"/>
    </source>
</evidence>
<dbReference type="EMBL" id="FQ311474">
    <property type="protein sequence ID" value="CBQ73848.1"/>
    <property type="molecule type" value="Genomic_DNA"/>
</dbReference>
<evidence type="ECO:0000313" key="16">
    <source>
        <dbReference type="Proteomes" id="UP000008867"/>
    </source>
</evidence>
<dbReference type="GO" id="GO:0016301">
    <property type="term" value="F:kinase activity"/>
    <property type="evidence" value="ECO:0007669"/>
    <property type="project" value="UniProtKB-KW"/>
</dbReference>
<dbReference type="SUPFAM" id="SSF63862">
    <property type="entry name" value="Thiamin pyrophosphokinase, substrate-binding domain"/>
    <property type="match status" value="1"/>
</dbReference>
<dbReference type="GO" id="GO:0030975">
    <property type="term" value="F:thiamine binding"/>
    <property type="evidence" value="ECO:0007669"/>
    <property type="project" value="InterPro"/>
</dbReference>
<dbReference type="InterPro" id="IPR013471">
    <property type="entry name" value="RNase_Z/BN"/>
</dbReference>
<dbReference type="GO" id="GO:0005634">
    <property type="term" value="C:nucleus"/>
    <property type="evidence" value="ECO:0007669"/>
    <property type="project" value="TreeGrafter"/>
</dbReference>
<dbReference type="GO" id="GO:0006772">
    <property type="term" value="P:thiamine metabolic process"/>
    <property type="evidence" value="ECO:0007669"/>
    <property type="project" value="InterPro"/>
</dbReference>
<comment type="cofactor">
    <cofactor evidence="1">
        <name>Zn(2+)</name>
        <dbReference type="ChEBI" id="CHEBI:29105"/>
    </cofactor>
</comment>
<keyword evidence="10" id="KW-0378">Hydrolase</keyword>
<evidence type="ECO:0000256" key="1">
    <source>
        <dbReference type="ARBA" id="ARBA00001947"/>
    </source>
</evidence>
<dbReference type="InterPro" id="IPR006282">
    <property type="entry name" value="Thi_PPkinase"/>
</dbReference>
<dbReference type="OrthoDB" id="527344at2759"/>
<dbReference type="SMART" id="SM00983">
    <property type="entry name" value="TPK_B1_binding"/>
    <property type="match status" value="1"/>
</dbReference>
<evidence type="ECO:0000256" key="4">
    <source>
        <dbReference type="ARBA" id="ARBA00022694"/>
    </source>
</evidence>
<keyword evidence="9 15" id="KW-0418">Kinase</keyword>
<dbReference type="eggNOG" id="KOG3153">
    <property type="taxonomic scope" value="Eukaryota"/>
</dbReference>
<evidence type="ECO:0000313" key="15">
    <source>
        <dbReference type="EMBL" id="CBQ73848.1"/>
    </source>
</evidence>
<dbReference type="GO" id="GO:0042781">
    <property type="term" value="F:3'-tRNA processing endoribonuclease activity"/>
    <property type="evidence" value="ECO:0007669"/>
    <property type="project" value="TreeGrafter"/>
</dbReference>
<feature type="region of interest" description="Disordered" evidence="13">
    <location>
        <begin position="384"/>
        <end position="412"/>
    </location>
</feature>
<dbReference type="Gene3D" id="3.40.50.10240">
    <property type="entry name" value="Thiamin pyrophosphokinase, catalytic domain"/>
    <property type="match status" value="1"/>
</dbReference>
<dbReference type="AlphaFoldDB" id="E7A3G9"/>
<feature type="region of interest" description="Disordered" evidence="13">
    <location>
        <begin position="144"/>
        <end position="174"/>
    </location>
</feature>
<dbReference type="Pfam" id="PF23023">
    <property type="entry name" value="Anti-Pycsar_Apyc1"/>
    <property type="match status" value="1"/>
</dbReference>
<evidence type="ECO:0000256" key="7">
    <source>
        <dbReference type="ARBA" id="ARBA00022741"/>
    </source>
</evidence>
<dbReference type="Gene3D" id="2.60.120.320">
    <property type="entry name" value="Thiamin pyrophosphokinase, thiamin-binding domain"/>
    <property type="match status" value="1"/>
</dbReference>
<dbReference type="PANTHER" id="PTHR46018">
    <property type="entry name" value="ZINC PHOSPHODIESTERASE ELAC PROTEIN 1"/>
    <property type="match status" value="1"/>
</dbReference>
<dbReference type="SUPFAM" id="SSF56281">
    <property type="entry name" value="Metallo-hydrolase/oxidoreductase"/>
    <property type="match status" value="1"/>
</dbReference>
<evidence type="ECO:0000256" key="6">
    <source>
        <dbReference type="ARBA" id="ARBA00022723"/>
    </source>
</evidence>